<proteinExistence type="predicted"/>
<feature type="region of interest" description="Disordered" evidence="1">
    <location>
        <begin position="1"/>
        <end position="31"/>
    </location>
</feature>
<evidence type="ECO:0000313" key="2">
    <source>
        <dbReference type="EMBL" id="JAC62346.1"/>
    </source>
</evidence>
<evidence type="ECO:0000256" key="1">
    <source>
        <dbReference type="SAM" id="MobiDB-lite"/>
    </source>
</evidence>
<accession>A0A061QVJ1</accession>
<protein>
    <submittedName>
        <fullName evidence="2">Uncharacterized protein</fullName>
    </submittedName>
</protein>
<gene>
    <name evidence="2" type="ORF">TSPGSL018_23596</name>
</gene>
<dbReference type="EMBL" id="GBEZ01024664">
    <property type="protein sequence ID" value="JAC62346.1"/>
    <property type="molecule type" value="Transcribed_RNA"/>
</dbReference>
<feature type="non-terminal residue" evidence="2">
    <location>
        <position position="1"/>
    </location>
</feature>
<sequence>RSSPPWGSASRPIQDRQVSCLGLSPSGLAEA</sequence>
<reference evidence="2" key="1">
    <citation type="submission" date="2014-05" db="EMBL/GenBank/DDBJ databases">
        <title>The transcriptome of the halophilic microalga Tetraselmis sp. GSL018 isolated from the Great Salt Lake, Utah.</title>
        <authorList>
            <person name="Jinkerson R.E."/>
            <person name="D'Adamo S."/>
            <person name="Posewitz M.C."/>
        </authorList>
    </citation>
    <scope>NUCLEOTIDE SEQUENCE</scope>
    <source>
        <strain evidence="2">GSL018</strain>
    </source>
</reference>
<name>A0A061QVJ1_9CHLO</name>
<dbReference type="AlphaFoldDB" id="A0A061QVJ1"/>
<organism evidence="2">
    <name type="scientific">Tetraselmis sp. GSL018</name>
    <dbReference type="NCBI Taxonomy" id="582737"/>
    <lineage>
        <taxon>Eukaryota</taxon>
        <taxon>Viridiplantae</taxon>
        <taxon>Chlorophyta</taxon>
        <taxon>core chlorophytes</taxon>
        <taxon>Chlorodendrophyceae</taxon>
        <taxon>Chlorodendrales</taxon>
        <taxon>Chlorodendraceae</taxon>
        <taxon>Tetraselmis</taxon>
    </lineage>
</organism>